<feature type="region of interest" description="Disordered" evidence="1">
    <location>
        <begin position="1"/>
        <end position="27"/>
    </location>
</feature>
<comment type="caution">
    <text evidence="2">The sequence shown here is derived from an EMBL/GenBank/DDBJ whole genome shotgun (WGS) entry which is preliminary data.</text>
</comment>
<organism evidence="2 3">
    <name type="scientific">Caenorhabditis bovis</name>
    <dbReference type="NCBI Taxonomy" id="2654633"/>
    <lineage>
        <taxon>Eukaryota</taxon>
        <taxon>Metazoa</taxon>
        <taxon>Ecdysozoa</taxon>
        <taxon>Nematoda</taxon>
        <taxon>Chromadorea</taxon>
        <taxon>Rhabditida</taxon>
        <taxon>Rhabditina</taxon>
        <taxon>Rhabditomorpha</taxon>
        <taxon>Rhabditoidea</taxon>
        <taxon>Rhabditidae</taxon>
        <taxon>Peloderinae</taxon>
        <taxon>Caenorhabditis</taxon>
    </lineage>
</organism>
<accession>A0A8S1FEA1</accession>
<gene>
    <name evidence="2" type="ORF">CBOVIS_LOCUS11834</name>
</gene>
<name>A0A8S1FEA1_9PELO</name>
<feature type="region of interest" description="Disordered" evidence="1">
    <location>
        <begin position="130"/>
        <end position="149"/>
    </location>
</feature>
<sequence length="149" mass="16863">MAGGEEKHHEGKERLSDSKDHRGANQDKATMTDVEMAVVDSSDIFKTIITYVIVNGSKDIAKITFDFIASPPQVYFDDVDVRAMAVVKVSENDFLKVFDCFLNGQNIKGTRSQLVEIFGILKNLIKEEKARKEVKQKKEQKEEEEGVHE</sequence>
<dbReference type="EMBL" id="CADEPM010000010">
    <property type="protein sequence ID" value="CAB3410287.1"/>
    <property type="molecule type" value="Genomic_DNA"/>
</dbReference>
<dbReference type="AlphaFoldDB" id="A0A8S1FEA1"/>
<reference evidence="2 3" key="1">
    <citation type="submission" date="2020-04" db="EMBL/GenBank/DDBJ databases">
        <authorList>
            <person name="Laetsch R D."/>
            <person name="Stevens L."/>
            <person name="Kumar S."/>
            <person name="Blaxter L. M."/>
        </authorList>
    </citation>
    <scope>NUCLEOTIDE SEQUENCE [LARGE SCALE GENOMIC DNA]</scope>
</reference>
<evidence type="ECO:0000313" key="3">
    <source>
        <dbReference type="Proteomes" id="UP000494206"/>
    </source>
</evidence>
<evidence type="ECO:0000256" key="1">
    <source>
        <dbReference type="SAM" id="MobiDB-lite"/>
    </source>
</evidence>
<evidence type="ECO:0000313" key="2">
    <source>
        <dbReference type="EMBL" id="CAB3410287.1"/>
    </source>
</evidence>
<keyword evidence="3" id="KW-1185">Reference proteome</keyword>
<proteinExistence type="predicted"/>
<protein>
    <submittedName>
        <fullName evidence="2">Uncharacterized protein</fullName>
    </submittedName>
</protein>
<dbReference type="Proteomes" id="UP000494206">
    <property type="component" value="Unassembled WGS sequence"/>
</dbReference>
<feature type="compositionally biased region" description="Basic and acidic residues" evidence="1">
    <location>
        <begin position="1"/>
        <end position="25"/>
    </location>
</feature>